<dbReference type="PROSITE" id="PS50088">
    <property type="entry name" value="ANK_REPEAT"/>
    <property type="match status" value="1"/>
</dbReference>
<dbReference type="InterPro" id="IPR036770">
    <property type="entry name" value="Ankyrin_rpt-contain_sf"/>
</dbReference>
<dbReference type="GO" id="GO:0047499">
    <property type="term" value="F:calcium-independent phospholipase A2 activity"/>
    <property type="evidence" value="ECO:0007669"/>
    <property type="project" value="InterPro"/>
</dbReference>
<feature type="non-terminal residue" evidence="2">
    <location>
        <position position="121"/>
    </location>
</feature>
<dbReference type="InterPro" id="IPR047148">
    <property type="entry name" value="PLPL9"/>
</dbReference>
<dbReference type="PANTHER" id="PTHR24139:SF34">
    <property type="entry name" value="85_88 KDA CALCIUM-INDEPENDENT PHOSPHOLIPASE A2"/>
    <property type="match status" value="1"/>
</dbReference>
<dbReference type="GO" id="GO:2000304">
    <property type="term" value="P:positive regulation of ceramide biosynthetic process"/>
    <property type="evidence" value="ECO:0007669"/>
    <property type="project" value="TreeGrafter"/>
</dbReference>
<proteinExistence type="predicted"/>
<gene>
    <name evidence="2" type="ORF">CTOB1V02_LOCUS12927</name>
</gene>
<dbReference type="EMBL" id="OB671250">
    <property type="protein sequence ID" value="CAD7235111.1"/>
    <property type="molecule type" value="Genomic_DNA"/>
</dbReference>
<organism evidence="2">
    <name type="scientific">Cyprideis torosa</name>
    <dbReference type="NCBI Taxonomy" id="163714"/>
    <lineage>
        <taxon>Eukaryota</taxon>
        <taxon>Metazoa</taxon>
        <taxon>Ecdysozoa</taxon>
        <taxon>Arthropoda</taxon>
        <taxon>Crustacea</taxon>
        <taxon>Oligostraca</taxon>
        <taxon>Ostracoda</taxon>
        <taxon>Podocopa</taxon>
        <taxon>Podocopida</taxon>
        <taxon>Cytherocopina</taxon>
        <taxon>Cytheroidea</taxon>
        <taxon>Cytherideidae</taxon>
        <taxon>Cyprideis</taxon>
    </lineage>
</organism>
<dbReference type="PANTHER" id="PTHR24139">
    <property type="entry name" value="CALCIUM-INDEPENDENT PHOSPHOLIPASE A2"/>
    <property type="match status" value="1"/>
</dbReference>
<evidence type="ECO:0000313" key="2">
    <source>
        <dbReference type="EMBL" id="CAD7235111.1"/>
    </source>
</evidence>
<protein>
    <submittedName>
        <fullName evidence="2">Uncharacterized protein</fullName>
    </submittedName>
</protein>
<dbReference type="SUPFAM" id="SSF48403">
    <property type="entry name" value="Ankyrin repeat"/>
    <property type="match status" value="1"/>
</dbReference>
<dbReference type="Gene3D" id="1.25.40.20">
    <property type="entry name" value="Ankyrin repeat-containing domain"/>
    <property type="match status" value="1"/>
</dbReference>
<dbReference type="Pfam" id="PF12796">
    <property type="entry name" value="Ank_2"/>
    <property type="match status" value="1"/>
</dbReference>
<sequence>MRENPSWSVAHLAAFFNLPHAFNHKRVKKLINEQDDEERTPLHLAVRWSPPSMIKQILTLDPRFDIFDKHGDSVFHYAATRTQEVIQLLAESNSAVLNVPNGEGHTPLHVACRADKTDIVE</sequence>
<accession>A0A7R8WNI0</accession>
<dbReference type="InterPro" id="IPR002110">
    <property type="entry name" value="Ankyrin_rpt"/>
</dbReference>
<dbReference type="AlphaFoldDB" id="A0A7R8WNI0"/>
<evidence type="ECO:0000256" key="1">
    <source>
        <dbReference type="ARBA" id="ARBA00022801"/>
    </source>
</evidence>
<dbReference type="PROSITE" id="PS50297">
    <property type="entry name" value="ANK_REP_REGION"/>
    <property type="match status" value="1"/>
</dbReference>
<dbReference type="GO" id="GO:0005739">
    <property type="term" value="C:mitochondrion"/>
    <property type="evidence" value="ECO:0007669"/>
    <property type="project" value="TreeGrafter"/>
</dbReference>
<dbReference type="GO" id="GO:0052816">
    <property type="term" value="F:long-chain fatty acyl-CoA hydrolase activity"/>
    <property type="evidence" value="ECO:0007669"/>
    <property type="project" value="TreeGrafter"/>
</dbReference>
<keyword evidence="1" id="KW-0378">Hydrolase</keyword>
<reference evidence="2" key="1">
    <citation type="submission" date="2020-11" db="EMBL/GenBank/DDBJ databases">
        <authorList>
            <person name="Tran Van P."/>
        </authorList>
    </citation>
    <scope>NUCLEOTIDE SEQUENCE</scope>
</reference>
<name>A0A7R8WNI0_9CRUS</name>
<dbReference type="OrthoDB" id="10021675at2759"/>